<name>A0A1A7RAC8_9GAMM</name>
<evidence type="ECO:0000313" key="5">
    <source>
        <dbReference type="EMBL" id="OBX27667.1"/>
    </source>
</evidence>
<dbReference type="InterPro" id="IPR009057">
    <property type="entry name" value="Homeodomain-like_sf"/>
</dbReference>
<comment type="caution">
    <text evidence="5">The sequence shown here is derived from an EMBL/GenBank/DDBJ whole genome shotgun (WGS) entry which is preliminary data.</text>
</comment>
<dbReference type="PANTHER" id="PTHR46796:SF7">
    <property type="entry name" value="ARAC FAMILY TRANSCRIPTIONAL REGULATOR"/>
    <property type="match status" value="1"/>
</dbReference>
<evidence type="ECO:0000256" key="2">
    <source>
        <dbReference type="ARBA" id="ARBA00023125"/>
    </source>
</evidence>
<dbReference type="Gene3D" id="1.10.10.60">
    <property type="entry name" value="Homeodomain-like"/>
    <property type="match status" value="2"/>
</dbReference>
<dbReference type="SMART" id="SM00342">
    <property type="entry name" value="HTH_ARAC"/>
    <property type="match status" value="1"/>
</dbReference>
<dbReference type="PROSITE" id="PS00041">
    <property type="entry name" value="HTH_ARAC_FAMILY_1"/>
    <property type="match status" value="1"/>
</dbReference>
<keyword evidence="1" id="KW-0805">Transcription regulation</keyword>
<dbReference type="GO" id="GO:0043565">
    <property type="term" value="F:sequence-specific DNA binding"/>
    <property type="evidence" value="ECO:0007669"/>
    <property type="project" value="InterPro"/>
</dbReference>
<organism evidence="5 6">
    <name type="scientific">Acinetobacter gandensis</name>
    <dbReference type="NCBI Taxonomy" id="1443941"/>
    <lineage>
        <taxon>Bacteria</taxon>
        <taxon>Pseudomonadati</taxon>
        <taxon>Pseudomonadota</taxon>
        <taxon>Gammaproteobacteria</taxon>
        <taxon>Moraxellales</taxon>
        <taxon>Moraxellaceae</taxon>
        <taxon>Acinetobacter</taxon>
    </lineage>
</organism>
<sequence length="316" mass="36088">MDALSKIFDDIHLHRSEYIYLKSKQAWSFQFQDHGAMIAYVVISGQCLVQLNNEQIQLEAGDLCLIPSGQNHQCRSIHIDPLVESLNITPLFQEKRHKTVDLNPSESDTTEELLMLAIRGHVDSIMARPLFNALPNVLHIQHIMSSTAPEWLQIGLQFLAVEVNQIRPGRDKILDHLVSILFIECVRDYIAAMPNSSNWLHALSHPELSNALAAIHEQPQQPWTVESLAEQCCMSRSKFASLFTQIVGETPLAYLQQHRLRLAAQHLKMGQLTIQQIAYRVGYSSETAFSQTFKKFYDLTPTQYRQQFQVQKISVN</sequence>
<dbReference type="Pfam" id="PF12852">
    <property type="entry name" value="Cupin_6"/>
    <property type="match status" value="1"/>
</dbReference>
<dbReference type="EMBL" id="LZDS01000028">
    <property type="protein sequence ID" value="OBX27667.1"/>
    <property type="molecule type" value="Genomic_DNA"/>
</dbReference>
<dbReference type="InterPro" id="IPR032783">
    <property type="entry name" value="AraC_lig"/>
</dbReference>
<keyword evidence="6" id="KW-1185">Reference proteome</keyword>
<proteinExistence type="predicted"/>
<protein>
    <submittedName>
        <fullName evidence="5">AraC family transcriptional regulator</fullName>
    </submittedName>
</protein>
<dbReference type="InterPro" id="IPR020449">
    <property type="entry name" value="Tscrpt_reg_AraC-type_HTH"/>
</dbReference>
<dbReference type="InterPro" id="IPR018060">
    <property type="entry name" value="HTH_AraC"/>
</dbReference>
<dbReference type="InterPro" id="IPR014710">
    <property type="entry name" value="RmlC-like_jellyroll"/>
</dbReference>
<dbReference type="SUPFAM" id="SSF51182">
    <property type="entry name" value="RmlC-like cupins"/>
    <property type="match status" value="1"/>
</dbReference>
<evidence type="ECO:0000259" key="4">
    <source>
        <dbReference type="PROSITE" id="PS01124"/>
    </source>
</evidence>
<dbReference type="PANTHER" id="PTHR46796">
    <property type="entry name" value="HTH-TYPE TRANSCRIPTIONAL ACTIVATOR RHAS-RELATED"/>
    <property type="match status" value="1"/>
</dbReference>
<gene>
    <name evidence="5" type="ORF">A9J31_08245</name>
</gene>
<dbReference type="InterPro" id="IPR018062">
    <property type="entry name" value="HTH_AraC-typ_CS"/>
</dbReference>
<dbReference type="Proteomes" id="UP000185753">
    <property type="component" value="Unassembled WGS sequence"/>
</dbReference>
<evidence type="ECO:0000256" key="3">
    <source>
        <dbReference type="ARBA" id="ARBA00023163"/>
    </source>
</evidence>
<dbReference type="Pfam" id="PF12833">
    <property type="entry name" value="HTH_18"/>
    <property type="match status" value="1"/>
</dbReference>
<feature type="domain" description="HTH araC/xylS-type" evidence="4">
    <location>
        <begin position="209"/>
        <end position="307"/>
    </location>
</feature>
<dbReference type="RefSeq" id="WP_067766389.1">
    <property type="nucleotide sequence ID" value="NZ_CP183909.1"/>
</dbReference>
<dbReference type="Gene3D" id="2.60.120.10">
    <property type="entry name" value="Jelly Rolls"/>
    <property type="match status" value="1"/>
</dbReference>
<reference evidence="6" key="1">
    <citation type="submission" date="2016-06" db="EMBL/GenBank/DDBJ databases">
        <authorList>
            <person name="Radolfova-Krizova L."/>
            <person name="Nemec A."/>
        </authorList>
    </citation>
    <scope>NUCLEOTIDE SEQUENCE [LARGE SCALE GENOMIC DNA]</scope>
    <source>
        <strain evidence="6">ANC 4275</strain>
    </source>
</reference>
<dbReference type="PROSITE" id="PS01124">
    <property type="entry name" value="HTH_ARAC_FAMILY_2"/>
    <property type="match status" value="1"/>
</dbReference>
<keyword evidence="2" id="KW-0238">DNA-binding</keyword>
<dbReference type="InterPro" id="IPR011051">
    <property type="entry name" value="RmlC_Cupin_sf"/>
</dbReference>
<dbReference type="InterPro" id="IPR050204">
    <property type="entry name" value="AraC_XylS_family_regulators"/>
</dbReference>
<evidence type="ECO:0000313" key="6">
    <source>
        <dbReference type="Proteomes" id="UP000185753"/>
    </source>
</evidence>
<dbReference type="AlphaFoldDB" id="A0A1A7RAC8"/>
<dbReference type="SUPFAM" id="SSF46689">
    <property type="entry name" value="Homeodomain-like"/>
    <property type="match status" value="2"/>
</dbReference>
<dbReference type="PRINTS" id="PR00032">
    <property type="entry name" value="HTHARAC"/>
</dbReference>
<evidence type="ECO:0000256" key="1">
    <source>
        <dbReference type="ARBA" id="ARBA00023015"/>
    </source>
</evidence>
<keyword evidence="3" id="KW-0804">Transcription</keyword>
<dbReference type="OrthoDB" id="9783876at2"/>
<dbReference type="GO" id="GO:0003700">
    <property type="term" value="F:DNA-binding transcription factor activity"/>
    <property type="evidence" value="ECO:0007669"/>
    <property type="project" value="InterPro"/>
</dbReference>
<dbReference type="STRING" id="1443941.A9J31_08245"/>
<accession>A0A1A7RAC8</accession>